<name>A0A7R8HDC1_LEPSM</name>
<evidence type="ECO:0000259" key="1">
    <source>
        <dbReference type="Pfam" id="PF13843"/>
    </source>
</evidence>
<dbReference type="Pfam" id="PF13843">
    <property type="entry name" value="DDE_Tnp_1_7"/>
    <property type="match status" value="1"/>
</dbReference>
<reference evidence="2" key="1">
    <citation type="submission" date="2021-02" db="EMBL/GenBank/DDBJ databases">
        <authorList>
            <person name="Bekaert M."/>
        </authorList>
    </citation>
    <scope>NUCLEOTIDE SEQUENCE</scope>
    <source>
        <strain evidence="2">IoA-00</strain>
    </source>
</reference>
<dbReference type="PANTHER" id="PTHR46599">
    <property type="entry name" value="PIGGYBAC TRANSPOSABLE ELEMENT-DERIVED PROTEIN 4"/>
    <property type="match status" value="1"/>
</dbReference>
<proteinExistence type="predicted"/>
<sequence>MDAVPHISAAMSLDRFLMMLRFIRFDNKNNRAERAQTDKTAPIRGLWLILNKNLERAYKPHECIAIDEQLFPFREHTKFTQYIPSAMYCKIFLACDASNAYLVKLYTVKPVDETRQLNVGMEAVLDLVYLYKGSGRNVTTDDFFTTMELAKVLNSWNMTLVGTVRKKKEDSCQVICNQEKKGQFTRPILPTIKRQLCIHMYQARTN</sequence>
<dbReference type="EMBL" id="HG994587">
    <property type="protein sequence ID" value="CAF3020426.1"/>
    <property type="molecule type" value="Genomic_DNA"/>
</dbReference>
<organism evidence="2 3">
    <name type="scientific">Lepeophtheirus salmonis</name>
    <name type="common">Salmon louse</name>
    <name type="synonym">Caligus salmonis</name>
    <dbReference type="NCBI Taxonomy" id="72036"/>
    <lineage>
        <taxon>Eukaryota</taxon>
        <taxon>Metazoa</taxon>
        <taxon>Ecdysozoa</taxon>
        <taxon>Arthropoda</taxon>
        <taxon>Crustacea</taxon>
        <taxon>Multicrustacea</taxon>
        <taxon>Hexanauplia</taxon>
        <taxon>Copepoda</taxon>
        <taxon>Siphonostomatoida</taxon>
        <taxon>Caligidae</taxon>
        <taxon>Lepeophtheirus</taxon>
    </lineage>
</organism>
<dbReference type="Proteomes" id="UP000675881">
    <property type="component" value="Chromosome 8"/>
</dbReference>
<accession>A0A7R8HDC1</accession>
<keyword evidence="3" id="KW-1185">Reference proteome</keyword>
<dbReference type="AlphaFoldDB" id="A0A7R8HDC1"/>
<evidence type="ECO:0000313" key="3">
    <source>
        <dbReference type="Proteomes" id="UP000675881"/>
    </source>
</evidence>
<protein>
    <submittedName>
        <fullName evidence="2">(salmon louse) hypothetical protein</fullName>
    </submittedName>
</protein>
<dbReference type="OrthoDB" id="6379538at2759"/>
<dbReference type="PANTHER" id="PTHR46599:SF6">
    <property type="entry name" value="DUAL SPECIFICITY PHOSPHATASE 26"/>
    <property type="match status" value="1"/>
</dbReference>
<feature type="domain" description="PiggyBac transposable element-derived protein" evidence="1">
    <location>
        <begin position="4"/>
        <end position="184"/>
    </location>
</feature>
<dbReference type="InterPro" id="IPR029526">
    <property type="entry name" value="PGBD"/>
</dbReference>
<evidence type="ECO:0000313" key="2">
    <source>
        <dbReference type="EMBL" id="CAF3020426.1"/>
    </source>
</evidence>
<gene>
    <name evidence="2" type="ORF">LSAA_14326</name>
</gene>